<dbReference type="EMBL" id="CP002801">
    <property type="protein sequence ID" value="AEH10728.1"/>
    <property type="molecule type" value="Genomic_DNA"/>
</dbReference>
<keyword evidence="3" id="KW-0378">Hydrolase</keyword>
<dbReference type="RefSeq" id="WP_013874617.1">
    <property type="nucleotide sequence ID" value="NC_015656.1"/>
</dbReference>
<dbReference type="InterPro" id="IPR003477">
    <property type="entry name" value="PemK-like"/>
</dbReference>
<evidence type="ECO:0000313" key="5">
    <source>
        <dbReference type="Proteomes" id="UP000001549"/>
    </source>
</evidence>
<dbReference type="GO" id="GO:0006402">
    <property type="term" value="P:mRNA catabolic process"/>
    <property type="evidence" value="ECO:0007669"/>
    <property type="project" value="TreeGrafter"/>
</dbReference>
<dbReference type="HOGENOM" id="CLU_121823_1_1_11"/>
<organism evidence="4 5">
    <name type="scientific">Candidatus Protofrankia datiscae</name>
    <dbReference type="NCBI Taxonomy" id="2716812"/>
    <lineage>
        <taxon>Bacteria</taxon>
        <taxon>Bacillati</taxon>
        <taxon>Actinomycetota</taxon>
        <taxon>Actinomycetes</taxon>
        <taxon>Frankiales</taxon>
        <taxon>Frankiaceae</taxon>
        <taxon>Protofrankia</taxon>
    </lineage>
</organism>
<reference evidence="4 5" key="1">
    <citation type="submission" date="2011-05" db="EMBL/GenBank/DDBJ databases">
        <title>Complete sequence of chromosome of Frankia symbiont of Datisca glomerata.</title>
        <authorList>
            <consortium name="US DOE Joint Genome Institute"/>
            <person name="Lucas S."/>
            <person name="Han J."/>
            <person name="Lapidus A."/>
            <person name="Cheng J.-F."/>
            <person name="Goodwin L."/>
            <person name="Pitluck S."/>
            <person name="Peters L."/>
            <person name="Mikhailova N."/>
            <person name="Chertkov O."/>
            <person name="Teshima H."/>
            <person name="Han C."/>
            <person name="Tapia R."/>
            <person name="Land M."/>
            <person name="Hauser L."/>
            <person name="Kyrpides N."/>
            <person name="Ivanova N."/>
            <person name="Pagani I."/>
            <person name="Berry A."/>
            <person name="Pawlowski K."/>
            <person name="Persson T."/>
            <person name="Vanden Heuvel B."/>
            <person name="Benson D."/>
            <person name="Woyke T."/>
        </authorList>
    </citation>
    <scope>NUCLEOTIDE SEQUENCE [LARGE SCALE GENOMIC DNA]</scope>
    <source>
        <strain evidence="5">4085684</strain>
    </source>
</reference>
<name>F8B1H6_9ACTN</name>
<comment type="similarity">
    <text evidence="1 3">Belongs to the PemK/MazF family.</text>
</comment>
<keyword evidence="3" id="KW-0255">Endonuclease</keyword>
<dbReference type="InterPro" id="IPR011067">
    <property type="entry name" value="Plasmid_toxin/cell-grow_inhib"/>
</dbReference>
<dbReference type="GO" id="GO:0016787">
    <property type="term" value="F:hydrolase activity"/>
    <property type="evidence" value="ECO:0007669"/>
    <property type="project" value="UniProtKB-KW"/>
</dbReference>
<dbReference type="eggNOG" id="COG2337">
    <property type="taxonomic scope" value="Bacteria"/>
</dbReference>
<dbReference type="Gene3D" id="2.30.30.110">
    <property type="match status" value="1"/>
</dbReference>
<keyword evidence="3" id="KW-0540">Nuclease</keyword>
<proteinExistence type="inferred from homology"/>
<comment type="function">
    <text evidence="3">Toxic component of a type II toxin-antitoxin (TA) system.</text>
</comment>
<evidence type="ECO:0000256" key="3">
    <source>
        <dbReference type="PIRNR" id="PIRNR033490"/>
    </source>
</evidence>
<protein>
    <recommendedName>
        <fullName evidence="3">mRNA interferase</fullName>
        <ecNumber evidence="3">3.1.-.-</ecNumber>
    </recommendedName>
</protein>
<dbReference type="AlphaFoldDB" id="F8B1H6"/>
<dbReference type="Proteomes" id="UP000001549">
    <property type="component" value="Chromosome"/>
</dbReference>
<dbReference type="STRING" id="656024.FsymDg_3436"/>
<dbReference type="GO" id="GO:0003677">
    <property type="term" value="F:DNA binding"/>
    <property type="evidence" value="ECO:0007669"/>
    <property type="project" value="InterPro"/>
</dbReference>
<gene>
    <name evidence="4" type="ordered locus">FsymDg_3436</name>
</gene>
<evidence type="ECO:0000256" key="1">
    <source>
        <dbReference type="ARBA" id="ARBA00007521"/>
    </source>
</evidence>
<evidence type="ECO:0000313" key="4">
    <source>
        <dbReference type="EMBL" id="AEH10728.1"/>
    </source>
</evidence>
<dbReference type="EC" id="3.1.-.-" evidence="3"/>
<dbReference type="PIRSF" id="PIRSF033490">
    <property type="entry name" value="MazF"/>
    <property type="match status" value="1"/>
</dbReference>
<dbReference type="PANTHER" id="PTHR33988">
    <property type="entry name" value="ENDORIBONUCLEASE MAZF-RELATED"/>
    <property type="match status" value="1"/>
</dbReference>
<dbReference type="SUPFAM" id="SSF50118">
    <property type="entry name" value="Cell growth inhibitor/plasmid maintenance toxic component"/>
    <property type="match status" value="1"/>
</dbReference>
<keyword evidence="2" id="KW-1277">Toxin-antitoxin system</keyword>
<evidence type="ECO:0000256" key="2">
    <source>
        <dbReference type="ARBA" id="ARBA00022649"/>
    </source>
</evidence>
<accession>F8B1H6</accession>
<sequence length="113" mass="12481">MTPGEVLLVDLDPVAGNEQGGLRPVVVISNTGYDQLVAGRLLVVCPITSRDRALAHHVPVTRAPTHRLNRPSWVMCEQPRTISSRRVSRRLGTLAPTDIDQVAVVVRRLLHHE</sequence>
<dbReference type="Pfam" id="PF02452">
    <property type="entry name" value="PemK_toxin"/>
    <property type="match status" value="1"/>
</dbReference>
<dbReference type="GO" id="GO:0004521">
    <property type="term" value="F:RNA endonuclease activity"/>
    <property type="evidence" value="ECO:0007669"/>
    <property type="project" value="TreeGrafter"/>
</dbReference>
<dbReference type="GO" id="GO:0016075">
    <property type="term" value="P:rRNA catabolic process"/>
    <property type="evidence" value="ECO:0007669"/>
    <property type="project" value="TreeGrafter"/>
</dbReference>
<keyword evidence="5" id="KW-1185">Reference proteome</keyword>
<dbReference type="KEGG" id="fsy:FsymDg_3436"/>